<dbReference type="EMBL" id="CAJNNW010037358">
    <property type="protein sequence ID" value="CAE8741172.1"/>
    <property type="molecule type" value="Genomic_DNA"/>
</dbReference>
<evidence type="ECO:0000313" key="2">
    <source>
        <dbReference type="EMBL" id="CAE8741172.1"/>
    </source>
</evidence>
<feature type="compositionally biased region" description="Polar residues" evidence="1">
    <location>
        <begin position="1"/>
        <end position="10"/>
    </location>
</feature>
<proteinExistence type="predicted"/>
<dbReference type="AlphaFoldDB" id="A0A813LWU1"/>
<evidence type="ECO:0000256" key="1">
    <source>
        <dbReference type="SAM" id="MobiDB-lite"/>
    </source>
</evidence>
<gene>
    <name evidence="2" type="ORF">PGLA2088_LOCUS50332</name>
</gene>
<feature type="region of interest" description="Disordered" evidence="1">
    <location>
        <begin position="1"/>
        <end position="22"/>
    </location>
</feature>
<feature type="non-terminal residue" evidence="2">
    <location>
        <position position="292"/>
    </location>
</feature>
<sequence length="292" mass="31534">SSSGTVTWPSGPSAAPPPTLRAAPAPQNLVALSNPCTQVAVRGGPVAVPPVRNGNADATGLKSSVWTEALTSTAPVNLEHIGPGKEFESMEEYFPPPLEKWLAPYASMLDFLLQQGFLERLPVDEQGLLRVSVPFCAGFMECPLLPQFIFDNLLKRPGVCGASILGTELKAIGGNYWPKKERYVAKKFPGVRLQLRLADLAQEALPPCSLCIGVHPEASRLGVWVDILSNVIRSTRPGGLVVFACYFDVEVKATLAVSEPLGLSFQVFENPYYKLHPLPASPNARFIMVGRV</sequence>
<protein>
    <submittedName>
        <fullName evidence="2">Uncharacterized protein</fullName>
    </submittedName>
</protein>
<name>A0A813LWU1_POLGL</name>
<reference evidence="2" key="1">
    <citation type="submission" date="2021-02" db="EMBL/GenBank/DDBJ databases">
        <authorList>
            <person name="Dougan E. K."/>
            <person name="Rhodes N."/>
            <person name="Thang M."/>
            <person name="Chan C."/>
        </authorList>
    </citation>
    <scope>NUCLEOTIDE SEQUENCE</scope>
</reference>
<comment type="caution">
    <text evidence="2">The sequence shown here is derived from an EMBL/GenBank/DDBJ whole genome shotgun (WGS) entry which is preliminary data.</text>
</comment>
<dbReference type="Proteomes" id="UP000626109">
    <property type="component" value="Unassembled WGS sequence"/>
</dbReference>
<evidence type="ECO:0000313" key="3">
    <source>
        <dbReference type="Proteomes" id="UP000626109"/>
    </source>
</evidence>
<accession>A0A813LWU1</accession>
<organism evidence="2 3">
    <name type="scientific">Polarella glacialis</name>
    <name type="common">Dinoflagellate</name>
    <dbReference type="NCBI Taxonomy" id="89957"/>
    <lineage>
        <taxon>Eukaryota</taxon>
        <taxon>Sar</taxon>
        <taxon>Alveolata</taxon>
        <taxon>Dinophyceae</taxon>
        <taxon>Suessiales</taxon>
        <taxon>Suessiaceae</taxon>
        <taxon>Polarella</taxon>
    </lineage>
</organism>